<accession>A0AAD4RAK1</accession>
<feature type="coiled-coil region" evidence="1">
    <location>
        <begin position="8"/>
        <end position="42"/>
    </location>
</feature>
<dbReference type="EMBL" id="JAKKPZ010000004">
    <property type="protein sequence ID" value="KAI1721913.1"/>
    <property type="molecule type" value="Genomic_DNA"/>
</dbReference>
<feature type="coiled-coil region" evidence="1">
    <location>
        <begin position="162"/>
        <end position="196"/>
    </location>
</feature>
<evidence type="ECO:0000256" key="1">
    <source>
        <dbReference type="SAM" id="Coils"/>
    </source>
</evidence>
<keyword evidence="3" id="KW-1185">Reference proteome</keyword>
<organism evidence="2 3">
    <name type="scientific">Ditylenchus destructor</name>
    <dbReference type="NCBI Taxonomy" id="166010"/>
    <lineage>
        <taxon>Eukaryota</taxon>
        <taxon>Metazoa</taxon>
        <taxon>Ecdysozoa</taxon>
        <taxon>Nematoda</taxon>
        <taxon>Chromadorea</taxon>
        <taxon>Rhabditida</taxon>
        <taxon>Tylenchina</taxon>
        <taxon>Tylenchomorpha</taxon>
        <taxon>Sphaerularioidea</taxon>
        <taxon>Anguinidae</taxon>
        <taxon>Anguininae</taxon>
        <taxon>Ditylenchus</taxon>
    </lineage>
</organism>
<keyword evidence="1" id="KW-0175">Coiled coil</keyword>
<evidence type="ECO:0000313" key="3">
    <source>
        <dbReference type="Proteomes" id="UP001201812"/>
    </source>
</evidence>
<name>A0AAD4RAK1_9BILA</name>
<reference evidence="2" key="1">
    <citation type="submission" date="2022-01" db="EMBL/GenBank/DDBJ databases">
        <title>Genome Sequence Resource for Two Populations of Ditylenchus destructor, the Migratory Endoparasitic Phytonematode.</title>
        <authorList>
            <person name="Zhang H."/>
            <person name="Lin R."/>
            <person name="Xie B."/>
        </authorList>
    </citation>
    <scope>NUCLEOTIDE SEQUENCE</scope>
    <source>
        <strain evidence="2">BazhouSP</strain>
    </source>
</reference>
<comment type="caution">
    <text evidence="2">The sequence shown here is derived from an EMBL/GenBank/DDBJ whole genome shotgun (WGS) entry which is preliminary data.</text>
</comment>
<sequence length="199" mass="22461">MEFAVADKDAIEQEVTELGNAIKALESKVRETRKEIADDIRESKLQGIKTVPKAGTVRFAALTPIEIDVDTYREIVDFILENITEEGSVLKKYVFDKSMANQLGINSGKWNRLIGNGLGDWKTVKNDDKQVQARLKTEIKGIVDKINKLLYDSYSKPEIKGNQEISFKLDRLAIKVQELEEKLSVVKKAVHELGRMIGL</sequence>
<dbReference type="AlphaFoldDB" id="A0AAD4RAK1"/>
<dbReference type="Proteomes" id="UP001201812">
    <property type="component" value="Unassembled WGS sequence"/>
</dbReference>
<evidence type="ECO:0000313" key="2">
    <source>
        <dbReference type="EMBL" id="KAI1721913.1"/>
    </source>
</evidence>
<proteinExistence type="predicted"/>
<gene>
    <name evidence="2" type="ORF">DdX_04200</name>
</gene>
<protein>
    <submittedName>
        <fullName evidence="2">Uncharacterized protein</fullName>
    </submittedName>
</protein>